<dbReference type="AlphaFoldDB" id="A0A0F9KX96"/>
<proteinExistence type="predicted"/>
<protein>
    <submittedName>
        <fullName evidence="2">Uncharacterized protein</fullName>
    </submittedName>
</protein>
<feature type="compositionally biased region" description="Basic and acidic residues" evidence="1">
    <location>
        <begin position="171"/>
        <end position="183"/>
    </location>
</feature>
<dbReference type="EMBL" id="LAZR01007178">
    <property type="protein sequence ID" value="KKM86939.1"/>
    <property type="molecule type" value="Genomic_DNA"/>
</dbReference>
<feature type="compositionally biased region" description="Low complexity" evidence="1">
    <location>
        <begin position="128"/>
        <end position="137"/>
    </location>
</feature>
<name>A0A0F9KX96_9ZZZZ</name>
<feature type="region of interest" description="Disordered" evidence="1">
    <location>
        <begin position="1"/>
        <end position="39"/>
    </location>
</feature>
<organism evidence="2">
    <name type="scientific">marine sediment metagenome</name>
    <dbReference type="NCBI Taxonomy" id="412755"/>
    <lineage>
        <taxon>unclassified sequences</taxon>
        <taxon>metagenomes</taxon>
        <taxon>ecological metagenomes</taxon>
    </lineage>
</organism>
<sequence>MGKFNITSEQEEELKGSDSTTPVPLKGAAGQGKGTYHNPVTGREIISLMDPYHIMKRLRQGWQLGPASPELKEKWAIREAELREEDDRMEAEYVASNEHRDAEKSRFNEAVTTAVAAVLEKLEVALPGKSGAESTAPAPAPEGEPEETQLPLWGSDATPETDTKLTVSEASRPDLRLVDTRKD</sequence>
<evidence type="ECO:0000313" key="2">
    <source>
        <dbReference type="EMBL" id="KKM86939.1"/>
    </source>
</evidence>
<accession>A0A0F9KX96</accession>
<gene>
    <name evidence="2" type="ORF">LCGC14_1274000</name>
</gene>
<reference evidence="2" key="1">
    <citation type="journal article" date="2015" name="Nature">
        <title>Complex archaea that bridge the gap between prokaryotes and eukaryotes.</title>
        <authorList>
            <person name="Spang A."/>
            <person name="Saw J.H."/>
            <person name="Jorgensen S.L."/>
            <person name="Zaremba-Niedzwiedzka K."/>
            <person name="Martijn J."/>
            <person name="Lind A.E."/>
            <person name="van Eijk R."/>
            <person name="Schleper C."/>
            <person name="Guy L."/>
            <person name="Ettema T.J."/>
        </authorList>
    </citation>
    <scope>NUCLEOTIDE SEQUENCE</scope>
</reference>
<feature type="region of interest" description="Disordered" evidence="1">
    <location>
        <begin position="128"/>
        <end position="183"/>
    </location>
</feature>
<evidence type="ECO:0000256" key="1">
    <source>
        <dbReference type="SAM" id="MobiDB-lite"/>
    </source>
</evidence>
<feature type="compositionally biased region" description="Polar residues" evidence="1">
    <location>
        <begin position="158"/>
        <end position="169"/>
    </location>
</feature>
<comment type="caution">
    <text evidence="2">The sequence shown here is derived from an EMBL/GenBank/DDBJ whole genome shotgun (WGS) entry which is preliminary data.</text>
</comment>